<organism evidence="1 2">
    <name type="scientific">Calothrix parietina FACHB-288</name>
    <dbReference type="NCBI Taxonomy" id="2692896"/>
    <lineage>
        <taxon>Bacteria</taxon>
        <taxon>Bacillati</taxon>
        <taxon>Cyanobacteriota</taxon>
        <taxon>Cyanophyceae</taxon>
        <taxon>Nostocales</taxon>
        <taxon>Calotrichaceae</taxon>
        <taxon>Calothrix</taxon>
    </lineage>
</organism>
<evidence type="ECO:0000313" key="2">
    <source>
        <dbReference type="Proteomes" id="UP000658514"/>
    </source>
</evidence>
<sequence>MTTYDGDEDIYWKLRAGANIYVLNTTKVDRLLAVMRGIHKGQQYISLR</sequence>
<accession>A0ABR8A573</accession>
<dbReference type="EMBL" id="JACJQH010000007">
    <property type="protein sequence ID" value="MBD2195078.1"/>
    <property type="molecule type" value="Genomic_DNA"/>
</dbReference>
<comment type="caution">
    <text evidence="1">The sequence shown here is derived from an EMBL/GenBank/DDBJ whole genome shotgun (WGS) entry which is preliminary data.</text>
</comment>
<keyword evidence="2" id="KW-1185">Reference proteome</keyword>
<proteinExistence type="predicted"/>
<evidence type="ECO:0000313" key="1">
    <source>
        <dbReference type="EMBL" id="MBD2195078.1"/>
    </source>
</evidence>
<protein>
    <submittedName>
        <fullName evidence="1">Uncharacterized protein</fullName>
    </submittedName>
</protein>
<gene>
    <name evidence="1" type="ORF">H6G24_06140</name>
</gene>
<dbReference type="Proteomes" id="UP000658514">
    <property type="component" value="Unassembled WGS sequence"/>
</dbReference>
<dbReference type="RefSeq" id="WP_190539001.1">
    <property type="nucleotide sequence ID" value="NZ_CAWPNO010000106.1"/>
</dbReference>
<reference evidence="1 2" key="1">
    <citation type="journal article" date="2020" name="ISME J.">
        <title>Comparative genomics reveals insights into cyanobacterial evolution and habitat adaptation.</title>
        <authorList>
            <person name="Chen M.Y."/>
            <person name="Teng W.K."/>
            <person name="Zhao L."/>
            <person name="Hu C.X."/>
            <person name="Zhou Y.K."/>
            <person name="Han B.P."/>
            <person name="Song L.R."/>
            <person name="Shu W.S."/>
        </authorList>
    </citation>
    <scope>NUCLEOTIDE SEQUENCE [LARGE SCALE GENOMIC DNA]</scope>
    <source>
        <strain evidence="1 2">FACHB-288</strain>
    </source>
</reference>
<name>A0ABR8A573_9CYAN</name>